<reference evidence="1" key="1">
    <citation type="journal article" date="2015" name="Nature">
        <title>Complex archaea that bridge the gap between prokaryotes and eukaryotes.</title>
        <authorList>
            <person name="Spang A."/>
            <person name="Saw J.H."/>
            <person name="Jorgensen S.L."/>
            <person name="Zaremba-Niedzwiedzka K."/>
            <person name="Martijn J."/>
            <person name="Lind A.E."/>
            <person name="van Eijk R."/>
            <person name="Schleper C."/>
            <person name="Guy L."/>
            <person name="Ettema T.J."/>
        </authorList>
    </citation>
    <scope>NUCLEOTIDE SEQUENCE</scope>
</reference>
<name>A0A0F8YFH7_9ZZZZ</name>
<dbReference type="AlphaFoldDB" id="A0A0F8YFH7"/>
<proteinExistence type="predicted"/>
<organism evidence="1">
    <name type="scientific">marine sediment metagenome</name>
    <dbReference type="NCBI Taxonomy" id="412755"/>
    <lineage>
        <taxon>unclassified sequences</taxon>
        <taxon>metagenomes</taxon>
        <taxon>ecological metagenomes</taxon>
    </lineage>
</organism>
<protein>
    <submittedName>
        <fullName evidence="1">Uncharacterized protein</fullName>
    </submittedName>
</protein>
<accession>A0A0F8YFH7</accession>
<evidence type="ECO:0000313" key="1">
    <source>
        <dbReference type="EMBL" id="KKK72420.1"/>
    </source>
</evidence>
<gene>
    <name evidence="1" type="ORF">LCGC14_2904030</name>
</gene>
<dbReference type="EMBL" id="LAZR01057261">
    <property type="protein sequence ID" value="KKK72420.1"/>
    <property type="molecule type" value="Genomic_DNA"/>
</dbReference>
<comment type="caution">
    <text evidence="1">The sequence shown here is derived from an EMBL/GenBank/DDBJ whole genome shotgun (WGS) entry which is preliminary data.</text>
</comment>
<sequence>IYNVQQNIKNALLAVKYLESQHLKCAENLELRINTWDDDMPKKLVLALISNHKQYAKNLLDVRLLLTNKKRKNEPTKSH</sequence>
<feature type="non-terminal residue" evidence="1">
    <location>
        <position position="1"/>
    </location>
</feature>